<evidence type="ECO:0000313" key="1">
    <source>
        <dbReference type="EMBL" id="QUC66727.1"/>
    </source>
</evidence>
<dbReference type="Proteomes" id="UP000682782">
    <property type="component" value="Chromosome"/>
</dbReference>
<accession>A0AC61MW54</accession>
<protein>
    <submittedName>
        <fullName evidence="1">Caspase family protein</fullName>
    </submittedName>
</protein>
<sequence length="403" mass="45034">MKKKLLCFFLCVLLLPLGVMKSAGGDGVTRCLLIGCDRFVSMPDTEPASANNVETMGALLKDFLPGEVRIQRYVNGPGTVEGFERLVADTFRDANDADTALIYLSTHGLLREESGEERVEFLLSDGESEEYLEPEKLKQVLDKISGDKTLILDTCHSGAVIGCGGNSVNWFEDGSCRVLTSSGALEDSWFWSTTEDIYRGTGYFTAAMDCALRSSDFDQIDPDGDGKVSLGELTLRLRAIHGASTVYCWPENSDAPLFRMMDDRKPTNRFRAVCFDPLEPQDQKVVQTMHFRIEENMRLEFHVIPSYNGAWDFEHTVSRKDTEKDGLIRMMKVGEKQKKIRNPRTNFGKDGRILLQLVSTKVDGSAPIVEAGKVMSLEELDSLYQDGELIQEETDGQTEQEES</sequence>
<name>A0AC61MW54_9FIRM</name>
<keyword evidence="2" id="KW-1185">Reference proteome</keyword>
<organism evidence="1 2">
    <name type="scientific">Aristaeella hokkaidonensis</name>
    <dbReference type="NCBI Taxonomy" id="3046382"/>
    <lineage>
        <taxon>Bacteria</taxon>
        <taxon>Bacillati</taxon>
        <taxon>Bacillota</taxon>
        <taxon>Clostridia</taxon>
        <taxon>Eubacteriales</taxon>
        <taxon>Aristaeellaceae</taxon>
        <taxon>Aristaeella</taxon>
    </lineage>
</organism>
<proteinExistence type="predicted"/>
<gene>
    <name evidence="1" type="ORF">JYE49_12850</name>
</gene>
<reference evidence="1" key="1">
    <citation type="submission" date="2021-01" db="EMBL/GenBank/DDBJ databases">
        <title>Complete genome sequence of Clostridiales bacterium R-7.</title>
        <authorList>
            <person name="Mahoney-Kurpe S.C."/>
            <person name="Palevich N."/>
            <person name="Koike S."/>
            <person name="Moon C.D."/>
            <person name="Attwood G.T."/>
        </authorList>
    </citation>
    <scope>NUCLEOTIDE SEQUENCE</scope>
    <source>
        <strain evidence="1">R-7</strain>
    </source>
</reference>
<evidence type="ECO:0000313" key="2">
    <source>
        <dbReference type="Proteomes" id="UP000682782"/>
    </source>
</evidence>
<dbReference type="EMBL" id="CP068393">
    <property type="protein sequence ID" value="QUC66727.1"/>
    <property type="molecule type" value="Genomic_DNA"/>
</dbReference>